<gene>
    <name evidence="1" type="ORF">Bca52824_062423</name>
</gene>
<proteinExistence type="predicted"/>
<comment type="caution">
    <text evidence="1">The sequence shown here is derived from an EMBL/GenBank/DDBJ whole genome shotgun (WGS) entry which is preliminary data.</text>
</comment>
<organism evidence="1 2">
    <name type="scientific">Brassica carinata</name>
    <name type="common">Ethiopian mustard</name>
    <name type="synonym">Abyssinian cabbage</name>
    <dbReference type="NCBI Taxonomy" id="52824"/>
    <lineage>
        <taxon>Eukaryota</taxon>
        <taxon>Viridiplantae</taxon>
        <taxon>Streptophyta</taxon>
        <taxon>Embryophyta</taxon>
        <taxon>Tracheophyta</taxon>
        <taxon>Spermatophyta</taxon>
        <taxon>Magnoliopsida</taxon>
        <taxon>eudicotyledons</taxon>
        <taxon>Gunneridae</taxon>
        <taxon>Pentapetalae</taxon>
        <taxon>rosids</taxon>
        <taxon>malvids</taxon>
        <taxon>Brassicales</taxon>
        <taxon>Brassicaceae</taxon>
        <taxon>Brassiceae</taxon>
        <taxon>Brassica</taxon>
    </lineage>
</organism>
<evidence type="ECO:0000313" key="2">
    <source>
        <dbReference type="Proteomes" id="UP000886595"/>
    </source>
</evidence>
<protein>
    <submittedName>
        <fullName evidence="1">Uncharacterized protein</fullName>
    </submittedName>
</protein>
<evidence type="ECO:0000313" key="1">
    <source>
        <dbReference type="EMBL" id="KAG2267868.1"/>
    </source>
</evidence>
<keyword evidence="2" id="KW-1185">Reference proteome</keyword>
<accession>A0A8X7QE64</accession>
<sequence length="161" mass="18614">MLLGGFAWYVSLTFHSLRPCQIRGAQWCWDALTTILQQARDVKHLFVMVEFTDNVDFFNNHPKLQKFDIHGAMFAALCRKNSLKKLETGFAIPCLEEVVITVRSPLNAKGKMKTLESLVRYAKGLKRMVIRVLQMNSSDDDDFFSDISKCQRMNEHLVRIE</sequence>
<dbReference type="Proteomes" id="UP000886595">
    <property type="component" value="Unassembled WGS sequence"/>
</dbReference>
<dbReference type="EMBL" id="JAAMPC010000013">
    <property type="protein sequence ID" value="KAG2267868.1"/>
    <property type="molecule type" value="Genomic_DNA"/>
</dbReference>
<name>A0A8X7QE64_BRACI</name>
<reference evidence="1 2" key="1">
    <citation type="submission" date="2020-02" db="EMBL/GenBank/DDBJ databases">
        <authorList>
            <person name="Ma Q."/>
            <person name="Huang Y."/>
            <person name="Song X."/>
            <person name="Pei D."/>
        </authorList>
    </citation>
    <scope>NUCLEOTIDE SEQUENCE [LARGE SCALE GENOMIC DNA]</scope>
    <source>
        <strain evidence="1">Sxm20200214</strain>
        <tissue evidence="1">Leaf</tissue>
    </source>
</reference>
<dbReference type="AlphaFoldDB" id="A0A8X7QE64"/>
<dbReference type="OrthoDB" id="9973021at2759"/>